<evidence type="ECO:0000313" key="1">
    <source>
        <dbReference type="EMBL" id="KAF8432028.1"/>
    </source>
</evidence>
<organism evidence="1 2">
    <name type="scientific">Boletus edulis BED1</name>
    <dbReference type="NCBI Taxonomy" id="1328754"/>
    <lineage>
        <taxon>Eukaryota</taxon>
        <taxon>Fungi</taxon>
        <taxon>Dikarya</taxon>
        <taxon>Basidiomycota</taxon>
        <taxon>Agaricomycotina</taxon>
        <taxon>Agaricomycetes</taxon>
        <taxon>Agaricomycetidae</taxon>
        <taxon>Boletales</taxon>
        <taxon>Boletineae</taxon>
        <taxon>Boletaceae</taxon>
        <taxon>Boletoideae</taxon>
        <taxon>Boletus</taxon>
    </lineage>
</organism>
<proteinExistence type="predicted"/>
<keyword evidence="2" id="KW-1185">Reference proteome</keyword>
<evidence type="ECO:0000313" key="2">
    <source>
        <dbReference type="Proteomes" id="UP001194468"/>
    </source>
</evidence>
<reference evidence="1" key="1">
    <citation type="submission" date="2019-10" db="EMBL/GenBank/DDBJ databases">
        <authorList>
            <consortium name="DOE Joint Genome Institute"/>
            <person name="Kuo A."/>
            <person name="Miyauchi S."/>
            <person name="Kiss E."/>
            <person name="Drula E."/>
            <person name="Kohler A."/>
            <person name="Sanchez-Garcia M."/>
            <person name="Andreopoulos B."/>
            <person name="Barry K.W."/>
            <person name="Bonito G."/>
            <person name="Buee M."/>
            <person name="Carver A."/>
            <person name="Chen C."/>
            <person name="Cichocki N."/>
            <person name="Clum A."/>
            <person name="Culley D."/>
            <person name="Crous P.W."/>
            <person name="Fauchery L."/>
            <person name="Girlanda M."/>
            <person name="Hayes R."/>
            <person name="Keri Z."/>
            <person name="LaButti K."/>
            <person name="Lipzen A."/>
            <person name="Lombard V."/>
            <person name="Magnuson J."/>
            <person name="Maillard F."/>
            <person name="Morin E."/>
            <person name="Murat C."/>
            <person name="Nolan M."/>
            <person name="Ohm R."/>
            <person name="Pangilinan J."/>
            <person name="Pereira M."/>
            <person name="Perotto S."/>
            <person name="Peter M."/>
            <person name="Riley R."/>
            <person name="Sitrit Y."/>
            <person name="Stielow B."/>
            <person name="Szollosi G."/>
            <person name="Zifcakova L."/>
            <person name="Stursova M."/>
            <person name="Spatafora J.W."/>
            <person name="Tedersoo L."/>
            <person name="Vaario L.-M."/>
            <person name="Yamada A."/>
            <person name="Yan M."/>
            <person name="Wang P."/>
            <person name="Xu J."/>
            <person name="Bruns T."/>
            <person name="Baldrian P."/>
            <person name="Vilgalys R."/>
            <person name="Henrissat B."/>
            <person name="Grigoriev I.V."/>
            <person name="Hibbett D."/>
            <person name="Nagy L.G."/>
            <person name="Martin F.M."/>
        </authorList>
    </citation>
    <scope>NUCLEOTIDE SEQUENCE</scope>
    <source>
        <strain evidence="1">BED1</strain>
    </source>
</reference>
<comment type="caution">
    <text evidence="1">The sequence shown here is derived from an EMBL/GenBank/DDBJ whole genome shotgun (WGS) entry which is preliminary data.</text>
</comment>
<dbReference type="AlphaFoldDB" id="A0AAD4BJM4"/>
<protein>
    <submittedName>
        <fullName evidence="1">Uncharacterized protein</fullName>
    </submittedName>
</protein>
<dbReference type="EMBL" id="WHUW01000044">
    <property type="protein sequence ID" value="KAF8432028.1"/>
    <property type="molecule type" value="Genomic_DNA"/>
</dbReference>
<sequence>MSECWVSVLWSGVALKQAHTCITDWDSWRRKSKSNELVFGSVVHEDMQEFKELRRLYEMANLPAVPDLAVEINPGSWMQYVHQIIKEWNEKAVNFSQWIISHGL</sequence>
<accession>A0AAD4BJM4</accession>
<name>A0AAD4BJM4_BOLED</name>
<reference evidence="1" key="2">
    <citation type="journal article" date="2020" name="Nat. Commun.">
        <title>Large-scale genome sequencing of mycorrhizal fungi provides insights into the early evolution of symbiotic traits.</title>
        <authorList>
            <person name="Miyauchi S."/>
            <person name="Kiss E."/>
            <person name="Kuo A."/>
            <person name="Drula E."/>
            <person name="Kohler A."/>
            <person name="Sanchez-Garcia M."/>
            <person name="Morin E."/>
            <person name="Andreopoulos B."/>
            <person name="Barry K.W."/>
            <person name="Bonito G."/>
            <person name="Buee M."/>
            <person name="Carver A."/>
            <person name="Chen C."/>
            <person name="Cichocki N."/>
            <person name="Clum A."/>
            <person name="Culley D."/>
            <person name="Crous P.W."/>
            <person name="Fauchery L."/>
            <person name="Girlanda M."/>
            <person name="Hayes R.D."/>
            <person name="Keri Z."/>
            <person name="LaButti K."/>
            <person name="Lipzen A."/>
            <person name="Lombard V."/>
            <person name="Magnuson J."/>
            <person name="Maillard F."/>
            <person name="Murat C."/>
            <person name="Nolan M."/>
            <person name="Ohm R.A."/>
            <person name="Pangilinan J."/>
            <person name="Pereira M.F."/>
            <person name="Perotto S."/>
            <person name="Peter M."/>
            <person name="Pfister S."/>
            <person name="Riley R."/>
            <person name="Sitrit Y."/>
            <person name="Stielow J.B."/>
            <person name="Szollosi G."/>
            <person name="Zifcakova L."/>
            <person name="Stursova M."/>
            <person name="Spatafora J.W."/>
            <person name="Tedersoo L."/>
            <person name="Vaario L.M."/>
            <person name="Yamada A."/>
            <person name="Yan M."/>
            <person name="Wang P."/>
            <person name="Xu J."/>
            <person name="Bruns T."/>
            <person name="Baldrian P."/>
            <person name="Vilgalys R."/>
            <person name="Dunand C."/>
            <person name="Henrissat B."/>
            <person name="Grigoriev I.V."/>
            <person name="Hibbett D."/>
            <person name="Nagy L.G."/>
            <person name="Martin F.M."/>
        </authorList>
    </citation>
    <scope>NUCLEOTIDE SEQUENCE</scope>
    <source>
        <strain evidence="1">BED1</strain>
    </source>
</reference>
<gene>
    <name evidence="1" type="ORF">L210DRAFT_3507637</name>
</gene>
<dbReference type="Proteomes" id="UP001194468">
    <property type="component" value="Unassembled WGS sequence"/>
</dbReference>